<evidence type="ECO:0000313" key="3">
    <source>
        <dbReference type="EMBL" id="KAF2820405.1"/>
    </source>
</evidence>
<sequence>MRLRLTVQRNGLPAANVLWNVPDSNSTQAYTITRLLEDVNHVIPLEAEHWGLEHYVVEVAGFECLHFSPVAQALKDDDHVSIRPLMTAEERARTLTGRHQISDDGRHLVDGVPFGRPYLRHPNRPAVRIPPRKRRRLDGAEEEADETALLTQNGQVSPQRKQHGLLTNGDTSAGSEGKSRARRASKTVQFIGVEQDDDEDSDEDDDDFAPDGEQEDHVAMEDDSEDDSDSDSDSSSASGSSSGSDASSGSDDSSSGSDSDSGSDASSPPEVKSSKGVLAWTVSTLPTSPKHVAPGQGRPGTRSRNSRRTRTHRLRLLKLAGKLPAEANLKALAQYEAALLPQESPEPEPSKPFSTYTGKRKRVDNEEAAEDVTELEQRKQELMARFGNGTDSTVVQVEEALQPTVLEPAPPSPQIVVEEEQQQSSKRETPKKRLRPDTSAISRILARQAMPSKKRAKANPVVEKTPEPEGASEPDFWKSRINLSAFECWQEEFELSAPSFPFQQHWDPASKLMREKADKKKNKKGGKRQRESVRVEEEEEEKIFLDYDDTDTGATENPDSEIHEAIEDQLRQDVATAAQADLPALPDDMTTLPDLTSGDVKVGAILACKFFDINAITMTPEISNYKTAVIHREGDSGNGAGTICLKIAERDLPKREKKFDSKGNRIYDAADQFYVEDEDEETGLWEGQLAELLEPKLVKAA</sequence>
<feature type="compositionally biased region" description="Low complexity" evidence="1">
    <location>
        <begin position="233"/>
        <end position="267"/>
    </location>
</feature>
<dbReference type="Pfam" id="PF24054">
    <property type="entry name" value="DUF7357"/>
    <property type="match status" value="1"/>
</dbReference>
<dbReference type="AlphaFoldDB" id="A0A6A6ZJI5"/>
<dbReference type="EMBL" id="MU006241">
    <property type="protein sequence ID" value="KAF2820405.1"/>
    <property type="molecule type" value="Genomic_DNA"/>
</dbReference>
<name>A0A6A6ZJI5_9PLEO</name>
<feature type="region of interest" description="Disordered" evidence="1">
    <location>
        <begin position="405"/>
        <end position="475"/>
    </location>
</feature>
<evidence type="ECO:0000256" key="1">
    <source>
        <dbReference type="SAM" id="MobiDB-lite"/>
    </source>
</evidence>
<feature type="region of interest" description="Disordered" evidence="1">
    <location>
        <begin position="340"/>
        <end position="374"/>
    </location>
</feature>
<accession>A0A6A6ZJI5</accession>
<proteinExistence type="predicted"/>
<evidence type="ECO:0000259" key="2">
    <source>
        <dbReference type="Pfam" id="PF24054"/>
    </source>
</evidence>
<dbReference type="OrthoDB" id="5368821at2759"/>
<organism evidence="3 4">
    <name type="scientific">Ophiobolus disseminans</name>
    <dbReference type="NCBI Taxonomy" id="1469910"/>
    <lineage>
        <taxon>Eukaryota</taxon>
        <taxon>Fungi</taxon>
        <taxon>Dikarya</taxon>
        <taxon>Ascomycota</taxon>
        <taxon>Pezizomycotina</taxon>
        <taxon>Dothideomycetes</taxon>
        <taxon>Pleosporomycetidae</taxon>
        <taxon>Pleosporales</taxon>
        <taxon>Pleosporineae</taxon>
        <taxon>Phaeosphaeriaceae</taxon>
        <taxon>Ophiobolus</taxon>
    </lineage>
</organism>
<gene>
    <name evidence="3" type="ORF">CC86DRAFT_374563</name>
</gene>
<feature type="compositionally biased region" description="Acidic residues" evidence="1">
    <location>
        <begin position="221"/>
        <end position="232"/>
    </location>
</feature>
<reference evidence="3" key="1">
    <citation type="journal article" date="2020" name="Stud. Mycol.">
        <title>101 Dothideomycetes genomes: a test case for predicting lifestyles and emergence of pathogens.</title>
        <authorList>
            <person name="Haridas S."/>
            <person name="Albert R."/>
            <person name="Binder M."/>
            <person name="Bloem J."/>
            <person name="Labutti K."/>
            <person name="Salamov A."/>
            <person name="Andreopoulos B."/>
            <person name="Baker S."/>
            <person name="Barry K."/>
            <person name="Bills G."/>
            <person name="Bluhm B."/>
            <person name="Cannon C."/>
            <person name="Castanera R."/>
            <person name="Culley D."/>
            <person name="Daum C."/>
            <person name="Ezra D."/>
            <person name="Gonzalez J."/>
            <person name="Henrissat B."/>
            <person name="Kuo A."/>
            <person name="Liang C."/>
            <person name="Lipzen A."/>
            <person name="Lutzoni F."/>
            <person name="Magnuson J."/>
            <person name="Mondo S."/>
            <person name="Nolan M."/>
            <person name="Ohm R."/>
            <person name="Pangilinan J."/>
            <person name="Park H.-J."/>
            <person name="Ramirez L."/>
            <person name="Alfaro M."/>
            <person name="Sun H."/>
            <person name="Tritt A."/>
            <person name="Yoshinaga Y."/>
            <person name="Zwiers L.-H."/>
            <person name="Turgeon B."/>
            <person name="Goodwin S."/>
            <person name="Spatafora J."/>
            <person name="Crous P."/>
            <person name="Grigoriev I."/>
        </authorList>
    </citation>
    <scope>NUCLEOTIDE SEQUENCE</scope>
    <source>
        <strain evidence="3">CBS 113818</strain>
    </source>
</reference>
<feature type="compositionally biased region" description="Acidic residues" evidence="1">
    <location>
        <begin position="194"/>
        <end position="214"/>
    </location>
</feature>
<keyword evidence="4" id="KW-1185">Reference proteome</keyword>
<feature type="region of interest" description="Disordered" evidence="1">
    <location>
        <begin position="514"/>
        <end position="541"/>
    </location>
</feature>
<feature type="domain" description="DUF7357" evidence="2">
    <location>
        <begin position="1"/>
        <end position="132"/>
    </location>
</feature>
<dbReference type="InterPro" id="IPR055781">
    <property type="entry name" value="DUF7357"/>
</dbReference>
<dbReference type="Proteomes" id="UP000799424">
    <property type="component" value="Unassembled WGS sequence"/>
</dbReference>
<evidence type="ECO:0000313" key="4">
    <source>
        <dbReference type="Proteomes" id="UP000799424"/>
    </source>
</evidence>
<protein>
    <recommendedName>
        <fullName evidence="2">DUF7357 domain-containing protein</fullName>
    </recommendedName>
</protein>
<feature type="region of interest" description="Disordered" evidence="1">
    <location>
        <begin position="113"/>
        <end position="312"/>
    </location>
</feature>